<dbReference type="GO" id="GO:0016746">
    <property type="term" value="F:acyltransferase activity"/>
    <property type="evidence" value="ECO:0007669"/>
    <property type="project" value="UniProtKB-KW"/>
</dbReference>
<dbReference type="InterPro" id="IPR016181">
    <property type="entry name" value="Acyl_CoA_acyltransferase"/>
</dbReference>
<name>A0ABW0C0N0_9BACT</name>
<keyword evidence="2" id="KW-0808">Transferase</keyword>
<evidence type="ECO:0000313" key="3">
    <source>
        <dbReference type="Proteomes" id="UP001596163"/>
    </source>
</evidence>
<protein>
    <submittedName>
        <fullName evidence="2">GNAT family N-acetyltransferase</fullName>
        <ecNumber evidence="2">2.3.-.-</ecNumber>
    </submittedName>
</protein>
<comment type="caution">
    <text evidence="2">The sequence shown here is derived from an EMBL/GenBank/DDBJ whole genome shotgun (WGS) entry which is preliminary data.</text>
</comment>
<organism evidence="2 3">
    <name type="scientific">Algoriphagus aquatilis</name>
    <dbReference type="NCBI Taxonomy" id="490186"/>
    <lineage>
        <taxon>Bacteria</taxon>
        <taxon>Pseudomonadati</taxon>
        <taxon>Bacteroidota</taxon>
        <taxon>Cytophagia</taxon>
        <taxon>Cytophagales</taxon>
        <taxon>Cyclobacteriaceae</taxon>
        <taxon>Algoriphagus</taxon>
    </lineage>
</organism>
<sequence>MNQLSIETHRLHLRSLSTSDFDDFFRYRKMPEVALYQSFEAMTKEEAQAFILENSNYHFGMPGEWVQYGIEVRETNSLIGDFALKLDLEDSKLAELGITISTLHQRKGYAKEALLGILNFLFEEYGVQQVIAVADAENVASVSMLTRVGFPRGGIVEQEVFFKGKWGKEYHFSLSKEEWKSGQANRIR</sequence>
<dbReference type="EC" id="2.3.-.-" evidence="2"/>
<dbReference type="InterPro" id="IPR000182">
    <property type="entry name" value="GNAT_dom"/>
</dbReference>
<dbReference type="PANTHER" id="PTHR43792:SF1">
    <property type="entry name" value="N-ACETYLTRANSFERASE DOMAIN-CONTAINING PROTEIN"/>
    <property type="match status" value="1"/>
</dbReference>
<dbReference type="RefSeq" id="WP_377917185.1">
    <property type="nucleotide sequence ID" value="NZ_JBHSKS010000017.1"/>
</dbReference>
<dbReference type="InterPro" id="IPR051531">
    <property type="entry name" value="N-acetyltransferase"/>
</dbReference>
<reference evidence="3" key="1">
    <citation type="journal article" date="2019" name="Int. J. Syst. Evol. Microbiol.">
        <title>The Global Catalogue of Microorganisms (GCM) 10K type strain sequencing project: providing services to taxonomists for standard genome sequencing and annotation.</title>
        <authorList>
            <consortium name="The Broad Institute Genomics Platform"/>
            <consortium name="The Broad Institute Genome Sequencing Center for Infectious Disease"/>
            <person name="Wu L."/>
            <person name="Ma J."/>
        </authorList>
    </citation>
    <scope>NUCLEOTIDE SEQUENCE [LARGE SCALE GENOMIC DNA]</scope>
    <source>
        <strain evidence="3">CGMCC 1.7030</strain>
    </source>
</reference>
<gene>
    <name evidence="2" type="ORF">ACFPIK_16305</name>
</gene>
<dbReference type="PANTHER" id="PTHR43792">
    <property type="entry name" value="GNAT FAMILY, PUTATIVE (AFU_ORTHOLOGUE AFUA_3G00765)-RELATED-RELATED"/>
    <property type="match status" value="1"/>
</dbReference>
<dbReference type="Pfam" id="PF13302">
    <property type="entry name" value="Acetyltransf_3"/>
    <property type="match status" value="1"/>
</dbReference>
<dbReference type="PROSITE" id="PS51186">
    <property type="entry name" value="GNAT"/>
    <property type="match status" value="1"/>
</dbReference>
<evidence type="ECO:0000313" key="2">
    <source>
        <dbReference type="EMBL" id="MFC5193336.1"/>
    </source>
</evidence>
<accession>A0ABW0C0N0</accession>
<evidence type="ECO:0000259" key="1">
    <source>
        <dbReference type="PROSITE" id="PS51186"/>
    </source>
</evidence>
<dbReference type="Gene3D" id="3.40.630.30">
    <property type="match status" value="1"/>
</dbReference>
<keyword evidence="2" id="KW-0012">Acyltransferase</keyword>
<dbReference type="EMBL" id="JBHSKS010000017">
    <property type="protein sequence ID" value="MFC5193336.1"/>
    <property type="molecule type" value="Genomic_DNA"/>
</dbReference>
<feature type="domain" description="N-acetyltransferase" evidence="1">
    <location>
        <begin position="11"/>
        <end position="177"/>
    </location>
</feature>
<dbReference type="Proteomes" id="UP001596163">
    <property type="component" value="Unassembled WGS sequence"/>
</dbReference>
<keyword evidence="3" id="KW-1185">Reference proteome</keyword>
<dbReference type="SUPFAM" id="SSF55729">
    <property type="entry name" value="Acyl-CoA N-acyltransferases (Nat)"/>
    <property type="match status" value="1"/>
</dbReference>
<proteinExistence type="predicted"/>